<evidence type="ECO:0000256" key="1">
    <source>
        <dbReference type="SAM" id="MobiDB-lite"/>
    </source>
</evidence>
<feature type="compositionally biased region" description="Basic residues" evidence="1">
    <location>
        <begin position="12"/>
        <end position="22"/>
    </location>
</feature>
<name>A0AAE3KK97_9PSEU</name>
<organism evidence="2 3">
    <name type="scientific">Goodfellowiella coeruleoviolacea</name>
    <dbReference type="NCBI Taxonomy" id="334858"/>
    <lineage>
        <taxon>Bacteria</taxon>
        <taxon>Bacillati</taxon>
        <taxon>Actinomycetota</taxon>
        <taxon>Actinomycetes</taxon>
        <taxon>Pseudonocardiales</taxon>
        <taxon>Pseudonocardiaceae</taxon>
        <taxon>Goodfellowiella</taxon>
    </lineage>
</organism>
<sequence length="82" mass="8792">MAAEDRKDRPGKGRGRGLRRRREPVEVGYTDGFGDVPDDDEGDGSAGVREPRHPRPLGPMAGAGVLPEPTPVLVAHLPDPRC</sequence>
<accession>A0AAE3KK97</accession>
<gene>
    <name evidence="2" type="ORF">LX83_002052</name>
</gene>
<evidence type="ECO:0000313" key="2">
    <source>
        <dbReference type="EMBL" id="MCP2165203.1"/>
    </source>
</evidence>
<dbReference type="EMBL" id="JAMTCK010000004">
    <property type="protein sequence ID" value="MCP2165203.1"/>
    <property type="molecule type" value="Genomic_DNA"/>
</dbReference>
<comment type="caution">
    <text evidence="2">The sequence shown here is derived from an EMBL/GenBank/DDBJ whole genome shotgun (WGS) entry which is preliminary data.</text>
</comment>
<dbReference type="AlphaFoldDB" id="A0AAE3KK97"/>
<reference evidence="2" key="1">
    <citation type="submission" date="2022-06" db="EMBL/GenBank/DDBJ databases">
        <title>Genomic Encyclopedia of Archaeal and Bacterial Type Strains, Phase II (KMG-II): from individual species to whole genera.</title>
        <authorList>
            <person name="Goeker M."/>
        </authorList>
    </citation>
    <scope>NUCLEOTIDE SEQUENCE</scope>
    <source>
        <strain evidence="2">DSM 43935</strain>
    </source>
</reference>
<feature type="compositionally biased region" description="Basic and acidic residues" evidence="1">
    <location>
        <begin position="1"/>
        <end position="11"/>
    </location>
</feature>
<dbReference type="RefSeq" id="WP_253769760.1">
    <property type="nucleotide sequence ID" value="NZ_JAMTCK010000004.1"/>
</dbReference>
<keyword evidence="3" id="KW-1185">Reference proteome</keyword>
<feature type="region of interest" description="Disordered" evidence="1">
    <location>
        <begin position="1"/>
        <end position="72"/>
    </location>
</feature>
<protein>
    <submittedName>
        <fullName evidence="2">Uncharacterized protein</fullName>
    </submittedName>
</protein>
<dbReference type="Proteomes" id="UP001206128">
    <property type="component" value="Unassembled WGS sequence"/>
</dbReference>
<proteinExistence type="predicted"/>
<evidence type="ECO:0000313" key="3">
    <source>
        <dbReference type="Proteomes" id="UP001206128"/>
    </source>
</evidence>